<dbReference type="AlphaFoldDB" id="A0A9P7DYU5"/>
<accession>A0A9P7DYU5</accession>
<dbReference type="SUPFAM" id="SSF53254">
    <property type="entry name" value="Phosphoglycerate mutase-like"/>
    <property type="match status" value="1"/>
</dbReference>
<proteinExistence type="predicted"/>
<dbReference type="PANTHER" id="PTHR48100">
    <property type="entry name" value="BROAD-SPECIFICITY PHOSPHATASE YOR283W-RELATED"/>
    <property type="match status" value="1"/>
</dbReference>
<dbReference type="Proteomes" id="UP000719766">
    <property type="component" value="Unassembled WGS sequence"/>
</dbReference>
<dbReference type="InterPro" id="IPR013078">
    <property type="entry name" value="His_Pase_superF_clade-1"/>
</dbReference>
<organism evidence="1 2">
    <name type="scientific">Suillus plorans</name>
    <dbReference type="NCBI Taxonomy" id="116603"/>
    <lineage>
        <taxon>Eukaryota</taxon>
        <taxon>Fungi</taxon>
        <taxon>Dikarya</taxon>
        <taxon>Basidiomycota</taxon>
        <taxon>Agaricomycotina</taxon>
        <taxon>Agaricomycetes</taxon>
        <taxon>Agaricomycetidae</taxon>
        <taxon>Boletales</taxon>
        <taxon>Suillineae</taxon>
        <taxon>Suillaceae</taxon>
        <taxon>Suillus</taxon>
    </lineage>
</organism>
<sequence length="293" mass="33977">MSHRSYEVVEGFFEQEVGAGYGQGKLPARFGLIDPSDNRWRTFEQRIDQLNTSSPVGTQYKVFFVGRHGEGFHNVAEAKYGTEKWNSYWSKKNGDGNLIWGPDPELTALGQEQAKAAHSAWKQERKFDIPLPGKLYCSPLTRAIHTNKITFDSIIPESQRTMIIENLRETHGVHTCDKRRTRSYIKQTFTNFDIEKELVEEDELWDSQVRETHYEIDVRMRGVLDMIFDNDQEQFISFTAHGGIVSAVLRVVNHRQYILPTGGSYSNLIRELVLILRQGFYRWLLSHLYLRTA</sequence>
<protein>
    <submittedName>
        <fullName evidence="1">Histidine phosphatase superfamily</fullName>
    </submittedName>
</protein>
<dbReference type="Gene3D" id="3.40.50.1240">
    <property type="entry name" value="Phosphoglycerate mutase-like"/>
    <property type="match status" value="1"/>
</dbReference>
<gene>
    <name evidence="1" type="ORF">HD556DRAFT_1428549</name>
</gene>
<dbReference type="EMBL" id="JABBWE010000002">
    <property type="protein sequence ID" value="KAG1806441.1"/>
    <property type="molecule type" value="Genomic_DNA"/>
</dbReference>
<comment type="caution">
    <text evidence="1">The sequence shown here is derived from an EMBL/GenBank/DDBJ whole genome shotgun (WGS) entry which is preliminary data.</text>
</comment>
<name>A0A9P7DYU5_9AGAM</name>
<dbReference type="OrthoDB" id="496981at2759"/>
<dbReference type="GO" id="GO:0016791">
    <property type="term" value="F:phosphatase activity"/>
    <property type="evidence" value="ECO:0007669"/>
    <property type="project" value="TreeGrafter"/>
</dbReference>
<dbReference type="CDD" id="cd07067">
    <property type="entry name" value="HP_PGM_like"/>
    <property type="match status" value="1"/>
</dbReference>
<dbReference type="InterPro" id="IPR029033">
    <property type="entry name" value="His_PPase_superfam"/>
</dbReference>
<dbReference type="GeneID" id="64598488"/>
<dbReference type="PANTHER" id="PTHR48100:SF1">
    <property type="entry name" value="HISTIDINE PHOSPHATASE FAMILY PROTEIN-RELATED"/>
    <property type="match status" value="1"/>
</dbReference>
<evidence type="ECO:0000313" key="2">
    <source>
        <dbReference type="Proteomes" id="UP000719766"/>
    </source>
</evidence>
<dbReference type="GO" id="GO:0005737">
    <property type="term" value="C:cytoplasm"/>
    <property type="evidence" value="ECO:0007669"/>
    <property type="project" value="TreeGrafter"/>
</dbReference>
<dbReference type="InterPro" id="IPR050275">
    <property type="entry name" value="PGM_Phosphatase"/>
</dbReference>
<dbReference type="Pfam" id="PF00300">
    <property type="entry name" value="His_Phos_1"/>
    <property type="match status" value="1"/>
</dbReference>
<reference evidence="1" key="1">
    <citation type="journal article" date="2020" name="New Phytol.">
        <title>Comparative genomics reveals dynamic genome evolution in host specialist ectomycorrhizal fungi.</title>
        <authorList>
            <person name="Lofgren L.A."/>
            <person name="Nguyen N.H."/>
            <person name="Vilgalys R."/>
            <person name="Ruytinx J."/>
            <person name="Liao H.L."/>
            <person name="Branco S."/>
            <person name="Kuo A."/>
            <person name="LaButti K."/>
            <person name="Lipzen A."/>
            <person name="Andreopoulos W."/>
            <person name="Pangilinan J."/>
            <person name="Riley R."/>
            <person name="Hundley H."/>
            <person name="Na H."/>
            <person name="Barry K."/>
            <person name="Grigoriev I.V."/>
            <person name="Stajich J.E."/>
            <person name="Kennedy P.G."/>
        </authorList>
    </citation>
    <scope>NUCLEOTIDE SEQUENCE</scope>
    <source>
        <strain evidence="1">S12</strain>
    </source>
</reference>
<keyword evidence="2" id="KW-1185">Reference proteome</keyword>
<dbReference type="RefSeq" id="XP_041166912.1">
    <property type="nucleotide sequence ID" value="XM_041304724.1"/>
</dbReference>
<evidence type="ECO:0000313" key="1">
    <source>
        <dbReference type="EMBL" id="KAG1806441.1"/>
    </source>
</evidence>
<dbReference type="SMART" id="SM00855">
    <property type="entry name" value="PGAM"/>
    <property type="match status" value="1"/>
</dbReference>